<feature type="chain" id="PRO_5045715230" evidence="1">
    <location>
        <begin position="30"/>
        <end position="86"/>
    </location>
</feature>
<comment type="caution">
    <text evidence="2">The sequence shown here is derived from an EMBL/GenBank/DDBJ whole genome shotgun (WGS) entry which is preliminary data.</text>
</comment>
<evidence type="ECO:0000313" key="3">
    <source>
        <dbReference type="Proteomes" id="UP001396334"/>
    </source>
</evidence>
<evidence type="ECO:0000256" key="1">
    <source>
        <dbReference type="SAM" id="SignalP"/>
    </source>
</evidence>
<accession>A0ABR2Q938</accession>
<gene>
    <name evidence="2" type="ORF">V6N11_020528</name>
</gene>
<proteinExistence type="predicted"/>
<dbReference type="Proteomes" id="UP001396334">
    <property type="component" value="Unassembled WGS sequence"/>
</dbReference>
<reference evidence="2 3" key="1">
    <citation type="journal article" date="2024" name="G3 (Bethesda)">
        <title>Genome assembly of Hibiscus sabdariffa L. provides insights into metabolisms of medicinal natural products.</title>
        <authorList>
            <person name="Kim T."/>
        </authorList>
    </citation>
    <scope>NUCLEOTIDE SEQUENCE [LARGE SCALE GENOMIC DNA]</scope>
    <source>
        <strain evidence="2">TK-2024</strain>
        <tissue evidence="2">Old leaves</tissue>
    </source>
</reference>
<feature type="signal peptide" evidence="1">
    <location>
        <begin position="1"/>
        <end position="29"/>
    </location>
</feature>
<evidence type="ECO:0000313" key="2">
    <source>
        <dbReference type="EMBL" id="KAK8997036.1"/>
    </source>
</evidence>
<name>A0ABR2Q938_9ROSI</name>
<keyword evidence="3" id="KW-1185">Reference proteome</keyword>
<dbReference type="EMBL" id="JBBPBN010000043">
    <property type="protein sequence ID" value="KAK8997036.1"/>
    <property type="molecule type" value="Genomic_DNA"/>
</dbReference>
<organism evidence="2 3">
    <name type="scientific">Hibiscus sabdariffa</name>
    <name type="common">roselle</name>
    <dbReference type="NCBI Taxonomy" id="183260"/>
    <lineage>
        <taxon>Eukaryota</taxon>
        <taxon>Viridiplantae</taxon>
        <taxon>Streptophyta</taxon>
        <taxon>Embryophyta</taxon>
        <taxon>Tracheophyta</taxon>
        <taxon>Spermatophyta</taxon>
        <taxon>Magnoliopsida</taxon>
        <taxon>eudicotyledons</taxon>
        <taxon>Gunneridae</taxon>
        <taxon>Pentapetalae</taxon>
        <taxon>rosids</taxon>
        <taxon>malvids</taxon>
        <taxon>Malvales</taxon>
        <taxon>Malvaceae</taxon>
        <taxon>Malvoideae</taxon>
        <taxon>Hibiscus</taxon>
    </lineage>
</organism>
<keyword evidence="1" id="KW-0732">Signal</keyword>
<protein>
    <submittedName>
        <fullName evidence="2">Uncharacterized protein</fullName>
    </submittedName>
</protein>
<sequence length="86" mass="9512">MAFLSRLFSSSTFLIHLCFPISLTQQVECDGTSSPAKACVPSCGFGYCTGLSKMVLLYWVGDTLGRAMMIILTVMKTSISDYWQRV</sequence>